<dbReference type="InterPro" id="IPR026849">
    <property type="entry name" value="ATG2"/>
</dbReference>
<accession>A0A9N9ALE8</accession>
<dbReference type="GO" id="GO:0061709">
    <property type="term" value="P:reticulophagy"/>
    <property type="evidence" value="ECO:0007669"/>
    <property type="project" value="TreeGrafter"/>
</dbReference>
<evidence type="ECO:0000256" key="10">
    <source>
        <dbReference type="ARBA" id="ARBA00024479"/>
    </source>
</evidence>
<evidence type="ECO:0000256" key="9">
    <source>
        <dbReference type="ARBA" id="ARBA00023136"/>
    </source>
</evidence>
<dbReference type="GO" id="GO:0034045">
    <property type="term" value="C:phagophore assembly site membrane"/>
    <property type="evidence" value="ECO:0007669"/>
    <property type="project" value="UniProtKB-SubCell"/>
</dbReference>
<evidence type="ECO:0000256" key="12">
    <source>
        <dbReference type="SAM" id="MobiDB-lite"/>
    </source>
</evidence>
<feature type="region of interest" description="Disordered" evidence="12">
    <location>
        <begin position="304"/>
        <end position="326"/>
    </location>
</feature>
<dbReference type="GO" id="GO:0034727">
    <property type="term" value="P:piecemeal microautophagy of the nucleus"/>
    <property type="evidence" value="ECO:0007669"/>
    <property type="project" value="TreeGrafter"/>
</dbReference>
<keyword evidence="9" id="KW-0472">Membrane</keyword>
<keyword evidence="7" id="KW-0072">Autophagy</keyword>
<organism evidence="13 14">
    <name type="scientific">Cetraspora pellucida</name>
    <dbReference type="NCBI Taxonomy" id="1433469"/>
    <lineage>
        <taxon>Eukaryota</taxon>
        <taxon>Fungi</taxon>
        <taxon>Fungi incertae sedis</taxon>
        <taxon>Mucoromycota</taxon>
        <taxon>Glomeromycotina</taxon>
        <taxon>Glomeromycetes</taxon>
        <taxon>Diversisporales</taxon>
        <taxon>Gigasporaceae</taxon>
        <taxon>Cetraspora</taxon>
    </lineage>
</organism>
<dbReference type="GO" id="GO:0061723">
    <property type="term" value="P:glycophagy"/>
    <property type="evidence" value="ECO:0007669"/>
    <property type="project" value="TreeGrafter"/>
</dbReference>
<dbReference type="GO" id="GO:0005789">
    <property type="term" value="C:endoplasmic reticulum membrane"/>
    <property type="evidence" value="ECO:0007669"/>
    <property type="project" value="UniProtKB-SubCell"/>
</dbReference>
<evidence type="ECO:0000256" key="11">
    <source>
        <dbReference type="ARBA" id="ARBA00024615"/>
    </source>
</evidence>
<sequence>MYKGWPFSGWGLSINVPATIQKRLLKFLLKRALGQFLAEELDLDNLEVQLGNGLIHLKELQLNVEVLNDLVADLPVVIVDGRIGGIVAKIPWKNIWNCDCILEFHNLQITAVPEHVKPRNVSPEDSHILSSSIHFAGDFLRHEIPPDEDEELRNSISQSVHGSTVFQQDGNDLGGGLEQSETLGQQTPVQGDTGIEGIQILARLIDKLMSNVKIVFKDTCIRLSPNKNLNNVGCSKEYYLDLEIPIISFRDETPGLEDESTQSNTPGSASVTLPPALSETVKSVTISGLSVWIREALSELDQTNSQTNLEESFESSNRTKDYTNFPNDELLPQKAYEAMILSCPEEENWIKVTIRPDAIPAIQIDLSNPSSSYHYTQEAIQQANSTQSFIIEGSIKSVISVLTPSHIAWITDLANVLSRSKSVSETSSTESDDDFIHDNARSLNQNYYHDLEGKGFHRMSQPIQEEDYRSIDDLVYQHSARYSDFSTSSRDNHSRHSRSPSNISYSHKTPSRSFHPSVVSNSFPAMTSPQFNPTISSGVSNIKFQLEVPLIELFLLYHDSLPDFDIGRKFFEIRSTEYLNADHLKINIRGLNCRIERWDPDSLSAGRRRNSSTSIGGHSSGFQKSSETDDVSSFVMDIAISQFSISEWLKNPLTSNSKPKLGTLKPESTLPTFDKYTPLLYFDPHLLNSYNAEETDFPSFPVNKNTDKNILKKANRISSKFSFNGSDTSKEVIKIKFKSGGASIEGSLSNSGLHNANITVEFEPFHVHLDLRIIDRLENYISIFSKGVSDTGSLSEVETTTMHTFTEQSSSQYIIDDLDTQRMHENTSVQKSNLVINCQLIRLWLHCPDISSRNTPSIVDNYIIHSNLLITDIININISTVNALQNDPLFSSSFGMQHNEPVKNMVDSQQNRIKIECNGINIFIKEHKVPDAKCFLAVKAVKVPQIHHRSITQVAPVFPNCEITYRPASAVANKMSYIGNGIRSSPFSQTFTTFEEERTNWPVENEEEEILMFQQRTIESSLFVINCNFPLIRVRLTKSMYDKLQILLNDLSIWQPKSNASGNNEISSTPPTTRINMVGAYEVKSHQDRAYGMDSHGSDDSEMKRRLEASILGYRMDDTLPLRPSLASLVIFITNVEVIILHEAEKKVDQTQSLHSYQLNMSDFRFFTVVKYEGKNDTYVILDNDQFTFWDTSNREKTQILCRTLNKDIKAKNTHPMISLIALISLDIDVNTKETNLTLSINGVSLMHNKCSQWIEDMLAFLQEPEMYTKLFVTVNDSSIDYNPYDNAGRIIAVFDNLKASSIITDSPMFKAKLIVQNLDLMLVDDVKTLNERSINRLGSLPLTAKKYWESIGFVKAASLDFAEIILQTNKGEIYPHLYLELTNENLTIETCVDTLQTLTNAYNENSYESVYQNVLASLDEEAFKRPQQRSLRSEISSNNPTSNLEFQEDFFANEKDDEMFESDHFFENAVVFDDFNDDFMVDQPLPISNSQQTITKYSDVVPQDEDEEDYPIEPLNFVEDHFSVPSASELEEVRQDLPNSLTRIRLRDFNILWKLYDGYDWKHTRNQASEVLTSVKNSTATNIAGPSTGEIQGLMNTELSSPFDRMPFVDSNPSRSRTSKLDIKFDKINLEFDLFPKDNLLASRLLLLIRDLEVLDNIKTSAWHKFLSHLRPDNDTNPRENKSNMVKIELTSVRPVPTDPAEEFRLKAKLLPLRFYIDQDALNFVIKFFSYQSPDSGASQQHTEDETYFQLFEIQPIVMKLDYKPKHLDYSSLKEGNLVELMNIFHLEAAEMTLRGLKLTGVKGISRLLEDLGAAWLPHITSTQVPNVVSGVAPIRSLVNIGSGVADLILLPIEQYKKDGRIIKGLQRGTQSFAKATTMEAIKYGTKLAVGTQILLEHAEEILSFETQTETSSNMDNNEEFDSEEDKKSNKSSSKYANQPADISEGMVAAYQSLKQNIGTAAHTIFAVPMEVYEKTGTQGTVKAVIRAVPVAVLKPMIGVAEAASKGLLGVRNTIDPSNKMQSEDKYKSS</sequence>
<feature type="compositionally biased region" description="Polar residues" evidence="12">
    <location>
        <begin position="261"/>
        <end position="271"/>
    </location>
</feature>
<dbReference type="GO" id="GO:0006869">
    <property type="term" value="P:lipid transport"/>
    <property type="evidence" value="ECO:0007669"/>
    <property type="project" value="UniProtKB-KW"/>
</dbReference>
<proteinExistence type="inferred from homology"/>
<comment type="caution">
    <text evidence="13">The sequence shown here is derived from an EMBL/GenBank/DDBJ whole genome shotgun (WGS) entry which is preliminary data.</text>
</comment>
<dbReference type="GO" id="GO:0061908">
    <property type="term" value="C:phagophore"/>
    <property type="evidence" value="ECO:0007669"/>
    <property type="project" value="TreeGrafter"/>
</dbReference>
<comment type="subcellular location">
    <subcellularLocation>
        <location evidence="1">Endoplasmic reticulum membrane</location>
        <topology evidence="1">Peripheral membrane protein</topology>
    </subcellularLocation>
    <subcellularLocation>
        <location evidence="2">Preautophagosomal structure membrane</location>
        <topology evidence="2">Peripheral membrane protein</topology>
    </subcellularLocation>
</comment>
<evidence type="ECO:0000256" key="4">
    <source>
        <dbReference type="ARBA" id="ARBA00018070"/>
    </source>
</evidence>
<feature type="region of interest" description="Disordered" evidence="12">
    <location>
        <begin position="602"/>
        <end position="627"/>
    </location>
</feature>
<protein>
    <recommendedName>
        <fullName evidence="4">Autophagy-related protein 2</fullName>
    </recommendedName>
</protein>
<evidence type="ECO:0000256" key="1">
    <source>
        <dbReference type="ARBA" id="ARBA00004406"/>
    </source>
</evidence>
<evidence type="ECO:0000256" key="3">
    <source>
        <dbReference type="ARBA" id="ARBA00009714"/>
    </source>
</evidence>
<evidence type="ECO:0000256" key="6">
    <source>
        <dbReference type="ARBA" id="ARBA00022824"/>
    </source>
</evidence>
<evidence type="ECO:0000313" key="13">
    <source>
        <dbReference type="EMBL" id="CAG8534776.1"/>
    </source>
</evidence>
<dbReference type="GO" id="GO:0000045">
    <property type="term" value="P:autophagosome assembly"/>
    <property type="evidence" value="ECO:0007669"/>
    <property type="project" value="TreeGrafter"/>
</dbReference>
<comment type="similarity">
    <text evidence="3">Belongs to the ATG2 family.</text>
</comment>
<dbReference type="EMBL" id="CAJVQA010002041">
    <property type="protein sequence ID" value="CAG8534776.1"/>
    <property type="molecule type" value="Genomic_DNA"/>
</dbReference>
<keyword evidence="6" id="KW-0256">Endoplasmic reticulum</keyword>
<dbReference type="GO" id="GO:0032266">
    <property type="term" value="F:phosphatidylinositol-3-phosphate binding"/>
    <property type="evidence" value="ECO:0007669"/>
    <property type="project" value="TreeGrafter"/>
</dbReference>
<keyword evidence="14" id="KW-1185">Reference proteome</keyword>
<evidence type="ECO:0000313" key="14">
    <source>
        <dbReference type="Proteomes" id="UP000789759"/>
    </source>
</evidence>
<reference evidence="13" key="1">
    <citation type="submission" date="2021-06" db="EMBL/GenBank/DDBJ databases">
        <authorList>
            <person name="Kallberg Y."/>
            <person name="Tangrot J."/>
            <person name="Rosling A."/>
        </authorList>
    </citation>
    <scope>NUCLEOTIDE SEQUENCE</scope>
    <source>
        <strain evidence="13">FL966</strain>
    </source>
</reference>
<dbReference type="PANTHER" id="PTHR13190">
    <property type="entry name" value="AUTOPHAGY-RELATED 2, ISOFORM A"/>
    <property type="match status" value="1"/>
</dbReference>
<feature type="region of interest" description="Disordered" evidence="12">
    <location>
        <begin position="1907"/>
        <end position="1940"/>
    </location>
</feature>
<evidence type="ECO:0000256" key="8">
    <source>
        <dbReference type="ARBA" id="ARBA00023055"/>
    </source>
</evidence>
<dbReference type="GO" id="GO:0000422">
    <property type="term" value="P:autophagy of mitochondrion"/>
    <property type="evidence" value="ECO:0007669"/>
    <property type="project" value="TreeGrafter"/>
</dbReference>
<name>A0A9N9ALE8_9GLOM</name>
<evidence type="ECO:0000256" key="5">
    <source>
        <dbReference type="ARBA" id="ARBA00022448"/>
    </source>
</evidence>
<dbReference type="PANTHER" id="PTHR13190:SF1">
    <property type="entry name" value="AUTOPHAGY-RELATED 2, ISOFORM A"/>
    <property type="match status" value="1"/>
</dbReference>
<dbReference type="GO" id="GO:0043495">
    <property type="term" value="F:protein-membrane adaptor activity"/>
    <property type="evidence" value="ECO:0007669"/>
    <property type="project" value="TreeGrafter"/>
</dbReference>
<comment type="catalytic activity">
    <reaction evidence="11">
        <text>a 1,2-diacyl-sn-glycero-3-phosphoethanolamine(in) = a 1,2-diacyl-sn-glycero-3-phosphoethanolamine(out)</text>
        <dbReference type="Rhea" id="RHEA:38895"/>
        <dbReference type="ChEBI" id="CHEBI:64612"/>
    </reaction>
</comment>
<dbReference type="Proteomes" id="UP000789759">
    <property type="component" value="Unassembled WGS sequence"/>
</dbReference>
<evidence type="ECO:0000256" key="2">
    <source>
        <dbReference type="ARBA" id="ARBA00004623"/>
    </source>
</evidence>
<keyword evidence="5" id="KW-0813">Transport</keyword>
<keyword evidence="8" id="KW-0445">Lipid transport</keyword>
<feature type="region of interest" description="Disordered" evidence="12">
    <location>
        <begin position="485"/>
        <end position="512"/>
    </location>
</feature>
<comment type="catalytic activity">
    <reaction evidence="10">
        <text>a 1,2-diacyl-sn-glycero-3-phospho-L-serine(in) = a 1,2-diacyl-sn-glycero-3-phospho-L-serine(out)</text>
        <dbReference type="Rhea" id="RHEA:38663"/>
        <dbReference type="ChEBI" id="CHEBI:57262"/>
    </reaction>
</comment>
<gene>
    <name evidence="13" type="ORF">CPELLU_LOCUS4017</name>
</gene>
<dbReference type="OrthoDB" id="18982at2759"/>
<feature type="compositionally biased region" description="Polar residues" evidence="12">
    <location>
        <begin position="611"/>
        <end position="625"/>
    </location>
</feature>
<dbReference type="Pfam" id="PF13329">
    <property type="entry name" value="ATG2_CAD"/>
    <property type="match status" value="2"/>
</dbReference>
<evidence type="ECO:0000256" key="7">
    <source>
        <dbReference type="ARBA" id="ARBA00023006"/>
    </source>
</evidence>
<feature type="region of interest" description="Disordered" evidence="12">
    <location>
        <begin position="254"/>
        <end position="273"/>
    </location>
</feature>